<sequence>MLSGSRPPRIYGAPKIHKDEVPLRPIVSTIGSPTYGLAKLLQNALQPYVGDTPSHVKNSSHFIEILTKTRLKNTDILASFDVKSLFTCVPIEDSLKIVEKLTERRLPKDYSHLIEFCLRTSYFLWNGHFYEQ</sequence>
<protein>
    <recommendedName>
        <fullName evidence="3">Reverse transcriptase domain-containing protein</fullName>
    </recommendedName>
</protein>
<evidence type="ECO:0000313" key="1">
    <source>
        <dbReference type="EMBL" id="KAG8232876.1"/>
    </source>
</evidence>
<comment type="caution">
    <text evidence="1">The sequence shown here is derived from an EMBL/GenBank/DDBJ whole genome shotgun (WGS) entry which is preliminary data.</text>
</comment>
<dbReference type="Proteomes" id="UP000792457">
    <property type="component" value="Unassembled WGS sequence"/>
</dbReference>
<dbReference type="AlphaFoldDB" id="A0A8K0KD17"/>
<dbReference type="PANTHER" id="PTHR21301:SF10">
    <property type="entry name" value="REVERSE TRANSCRIPTASE DOMAIN-CONTAINING PROTEIN"/>
    <property type="match status" value="1"/>
</dbReference>
<evidence type="ECO:0000313" key="2">
    <source>
        <dbReference type="Proteomes" id="UP000792457"/>
    </source>
</evidence>
<dbReference type="EMBL" id="KZ308664">
    <property type="protein sequence ID" value="KAG8232876.1"/>
    <property type="molecule type" value="Genomic_DNA"/>
</dbReference>
<accession>A0A8K0KD17</accession>
<dbReference type="OrthoDB" id="6782675at2759"/>
<organism evidence="1 2">
    <name type="scientific">Ladona fulva</name>
    <name type="common">Scarce chaser dragonfly</name>
    <name type="synonym">Libellula fulva</name>
    <dbReference type="NCBI Taxonomy" id="123851"/>
    <lineage>
        <taxon>Eukaryota</taxon>
        <taxon>Metazoa</taxon>
        <taxon>Ecdysozoa</taxon>
        <taxon>Arthropoda</taxon>
        <taxon>Hexapoda</taxon>
        <taxon>Insecta</taxon>
        <taxon>Pterygota</taxon>
        <taxon>Palaeoptera</taxon>
        <taxon>Odonata</taxon>
        <taxon>Epiprocta</taxon>
        <taxon>Anisoptera</taxon>
        <taxon>Libelluloidea</taxon>
        <taxon>Libellulidae</taxon>
        <taxon>Ladona</taxon>
    </lineage>
</organism>
<reference evidence="1" key="1">
    <citation type="submission" date="2013-04" db="EMBL/GenBank/DDBJ databases">
        <authorList>
            <person name="Qu J."/>
            <person name="Murali S.C."/>
            <person name="Bandaranaike D."/>
            <person name="Bellair M."/>
            <person name="Blankenburg K."/>
            <person name="Chao H."/>
            <person name="Dinh H."/>
            <person name="Doddapaneni H."/>
            <person name="Downs B."/>
            <person name="Dugan-Rocha S."/>
            <person name="Elkadiri S."/>
            <person name="Gnanaolivu R.D."/>
            <person name="Hernandez B."/>
            <person name="Javaid M."/>
            <person name="Jayaseelan J.C."/>
            <person name="Lee S."/>
            <person name="Li M."/>
            <person name="Ming W."/>
            <person name="Munidasa M."/>
            <person name="Muniz J."/>
            <person name="Nguyen L."/>
            <person name="Ongeri F."/>
            <person name="Osuji N."/>
            <person name="Pu L.-L."/>
            <person name="Puazo M."/>
            <person name="Qu C."/>
            <person name="Quiroz J."/>
            <person name="Raj R."/>
            <person name="Weissenberger G."/>
            <person name="Xin Y."/>
            <person name="Zou X."/>
            <person name="Han Y."/>
            <person name="Richards S."/>
            <person name="Worley K."/>
            <person name="Muzny D."/>
            <person name="Gibbs R."/>
        </authorList>
    </citation>
    <scope>NUCLEOTIDE SEQUENCE</scope>
    <source>
        <strain evidence="1">Sampled in the wild</strain>
    </source>
</reference>
<name>A0A8K0KD17_LADFU</name>
<reference evidence="1" key="2">
    <citation type="submission" date="2017-10" db="EMBL/GenBank/DDBJ databases">
        <title>Ladona fulva Genome sequencing and assembly.</title>
        <authorList>
            <person name="Murali S."/>
            <person name="Richards S."/>
            <person name="Bandaranaike D."/>
            <person name="Bellair M."/>
            <person name="Blankenburg K."/>
            <person name="Chao H."/>
            <person name="Dinh H."/>
            <person name="Doddapaneni H."/>
            <person name="Dugan-Rocha S."/>
            <person name="Elkadiri S."/>
            <person name="Gnanaolivu R."/>
            <person name="Hernandez B."/>
            <person name="Skinner E."/>
            <person name="Javaid M."/>
            <person name="Lee S."/>
            <person name="Li M."/>
            <person name="Ming W."/>
            <person name="Munidasa M."/>
            <person name="Muniz J."/>
            <person name="Nguyen L."/>
            <person name="Hughes D."/>
            <person name="Osuji N."/>
            <person name="Pu L.-L."/>
            <person name="Puazo M."/>
            <person name="Qu C."/>
            <person name="Quiroz J."/>
            <person name="Raj R."/>
            <person name="Weissenberger G."/>
            <person name="Xin Y."/>
            <person name="Zou X."/>
            <person name="Han Y."/>
            <person name="Worley K."/>
            <person name="Muzny D."/>
            <person name="Gibbs R."/>
        </authorList>
    </citation>
    <scope>NUCLEOTIDE SEQUENCE</scope>
    <source>
        <strain evidence="1">Sampled in the wild</strain>
    </source>
</reference>
<proteinExistence type="predicted"/>
<evidence type="ECO:0008006" key="3">
    <source>
        <dbReference type="Google" id="ProtNLM"/>
    </source>
</evidence>
<keyword evidence="2" id="KW-1185">Reference proteome</keyword>
<gene>
    <name evidence="1" type="ORF">J437_LFUL011582</name>
</gene>
<dbReference type="PANTHER" id="PTHR21301">
    <property type="entry name" value="REVERSE TRANSCRIPTASE"/>
    <property type="match status" value="1"/>
</dbReference>